<proteinExistence type="predicted"/>
<dbReference type="InParanoid" id="A0A3R7C6X2"/>
<dbReference type="AlphaFoldDB" id="A0A3R7C6X2"/>
<organism evidence="1 2">
    <name type="scientific">Clonorchis sinensis</name>
    <name type="common">Chinese liver fluke</name>
    <dbReference type="NCBI Taxonomy" id="79923"/>
    <lineage>
        <taxon>Eukaryota</taxon>
        <taxon>Metazoa</taxon>
        <taxon>Spiralia</taxon>
        <taxon>Lophotrochozoa</taxon>
        <taxon>Platyhelminthes</taxon>
        <taxon>Trematoda</taxon>
        <taxon>Digenea</taxon>
        <taxon>Opisthorchiida</taxon>
        <taxon>Opisthorchiata</taxon>
        <taxon>Opisthorchiidae</taxon>
        <taxon>Clonorchis</taxon>
    </lineage>
</organism>
<evidence type="ECO:0000313" key="2">
    <source>
        <dbReference type="Proteomes" id="UP000286415"/>
    </source>
</evidence>
<evidence type="ECO:0000313" key="1">
    <source>
        <dbReference type="EMBL" id="KAG5455340.1"/>
    </source>
</evidence>
<dbReference type="EMBL" id="NIRI02000005">
    <property type="protein sequence ID" value="KAG5455340.1"/>
    <property type="molecule type" value="Genomic_DNA"/>
</dbReference>
<name>A0A3R7C6X2_CLOSI</name>
<gene>
    <name evidence="1" type="ORF">CSKR_104986</name>
</gene>
<sequence length="143" mass="16091">AQSPSFRQPYVLLELSLHGISEIHSVANIFGSARDSPGTQLNLSFMMLLKNKINGRLSWCIASIHVLRYLEYRANWNMGRPGAAHSVTWKHHTRGIQLGSGPKKSETGRGLSKNFQQPHERRITSIQCIVMSRMSDQVKHEAA</sequence>
<feature type="non-terminal residue" evidence="1">
    <location>
        <position position="1"/>
    </location>
</feature>
<dbReference type="Proteomes" id="UP000286415">
    <property type="component" value="Unassembled WGS sequence"/>
</dbReference>
<reference evidence="1 2" key="1">
    <citation type="journal article" date="2018" name="Biotechnol. Adv.">
        <title>Improved genomic resources and new bioinformatic workflow for the carcinogenic parasite Clonorchis sinensis: Biotechnological implications.</title>
        <authorList>
            <person name="Wang D."/>
            <person name="Korhonen P.K."/>
            <person name="Gasser R.B."/>
            <person name="Young N.D."/>
        </authorList>
    </citation>
    <scope>NUCLEOTIDE SEQUENCE [LARGE SCALE GENOMIC DNA]</scope>
    <source>
        <strain evidence="1">Cs-k2</strain>
    </source>
</reference>
<reference evidence="1 2" key="2">
    <citation type="journal article" date="2021" name="Genomics">
        <title>High-quality reference genome for Clonorchis sinensis.</title>
        <authorList>
            <person name="Young N.D."/>
            <person name="Stroehlein A.J."/>
            <person name="Kinkar L."/>
            <person name="Wang T."/>
            <person name="Sohn W.M."/>
            <person name="Chang B.C.H."/>
            <person name="Kaur P."/>
            <person name="Weisz D."/>
            <person name="Dudchenko O."/>
            <person name="Aiden E.L."/>
            <person name="Korhonen P.K."/>
            <person name="Gasser R.B."/>
        </authorList>
    </citation>
    <scope>NUCLEOTIDE SEQUENCE [LARGE SCALE GENOMIC DNA]</scope>
    <source>
        <strain evidence="1">Cs-k2</strain>
    </source>
</reference>
<protein>
    <submittedName>
        <fullName evidence="1">Uncharacterized protein</fullName>
    </submittedName>
</protein>
<keyword evidence="2" id="KW-1185">Reference proteome</keyword>
<comment type="caution">
    <text evidence="1">The sequence shown here is derived from an EMBL/GenBank/DDBJ whole genome shotgun (WGS) entry which is preliminary data.</text>
</comment>
<accession>A0A3R7C6X2</accession>